<evidence type="ECO:0000256" key="1">
    <source>
        <dbReference type="ARBA" id="ARBA00004383"/>
    </source>
</evidence>
<keyword evidence="5" id="KW-0997">Cell inner membrane</keyword>
<dbReference type="SUPFAM" id="SSF74653">
    <property type="entry name" value="TolA/TonB C-terminal domain"/>
    <property type="match status" value="1"/>
</dbReference>
<dbReference type="InterPro" id="IPR037682">
    <property type="entry name" value="TonB_C"/>
</dbReference>
<evidence type="ECO:0000313" key="14">
    <source>
        <dbReference type="Proteomes" id="UP000192042"/>
    </source>
</evidence>
<keyword evidence="14" id="KW-1185">Reference proteome</keyword>
<keyword evidence="6 11" id="KW-0812">Transmembrane</keyword>
<dbReference type="Proteomes" id="UP000192042">
    <property type="component" value="Chromosome I"/>
</dbReference>
<keyword evidence="9 11" id="KW-0472">Membrane</keyword>
<sequence>MTRFLRQGFPSSQQFDEVHSPLLSKSPLVLAPVPGFRVRETPRSRVGRTAKIGWSISGAFHGVVLIAAILFNLQITFSRPAPQQAPFHWDVSIMAAPSPQATIADGSKPQETPPSHEIYAEGAVQQQVMSSLESVVPQYEEQDSQADLSLGRAVEARAKFEPHSQRNDDVAKSMAAASTSESSAPPPDMISESESSTVQVQAEPVQAAVLHRPSAIVKNLVNRSIRPDYGWLMNTLRTRLEDVKTYPSPAKANHWQGRVVIQVSVEPDGRITNAEIQQSSGYPVLDFAALEALQATSPLQLAHGLDGRSVVMLVPINYQLE</sequence>
<dbReference type="GO" id="GO:0005886">
    <property type="term" value="C:plasma membrane"/>
    <property type="evidence" value="ECO:0007669"/>
    <property type="project" value="UniProtKB-SubCell"/>
</dbReference>
<feature type="compositionally biased region" description="Basic and acidic residues" evidence="10">
    <location>
        <begin position="159"/>
        <end position="171"/>
    </location>
</feature>
<dbReference type="RefSeq" id="WP_080888276.1">
    <property type="nucleotide sequence ID" value="NZ_LT828648.1"/>
</dbReference>
<proteinExistence type="inferred from homology"/>
<evidence type="ECO:0000256" key="6">
    <source>
        <dbReference type="ARBA" id="ARBA00022692"/>
    </source>
</evidence>
<dbReference type="InterPro" id="IPR051045">
    <property type="entry name" value="TonB-dependent_transducer"/>
</dbReference>
<dbReference type="OrthoDB" id="9792439at2"/>
<keyword evidence="3" id="KW-0813">Transport</keyword>
<comment type="subcellular location">
    <subcellularLocation>
        <location evidence="1">Cell inner membrane</location>
        <topology evidence="1">Single-pass membrane protein</topology>
        <orientation evidence="1">Periplasmic side</orientation>
    </subcellularLocation>
</comment>
<keyword evidence="4" id="KW-1003">Cell membrane</keyword>
<evidence type="ECO:0000256" key="8">
    <source>
        <dbReference type="ARBA" id="ARBA00022989"/>
    </source>
</evidence>
<dbReference type="Gene3D" id="3.30.1150.10">
    <property type="match status" value="1"/>
</dbReference>
<dbReference type="GO" id="GO:0015031">
    <property type="term" value="P:protein transport"/>
    <property type="evidence" value="ECO:0007669"/>
    <property type="project" value="UniProtKB-KW"/>
</dbReference>
<dbReference type="PANTHER" id="PTHR33446">
    <property type="entry name" value="PROTEIN TONB-RELATED"/>
    <property type="match status" value="1"/>
</dbReference>
<dbReference type="InterPro" id="IPR006260">
    <property type="entry name" value="TonB/TolA_C"/>
</dbReference>
<dbReference type="NCBIfam" id="TIGR01352">
    <property type="entry name" value="tonB_Cterm"/>
    <property type="match status" value="1"/>
</dbReference>
<reference evidence="13 14" key="1">
    <citation type="submission" date="2017-03" db="EMBL/GenBank/DDBJ databases">
        <authorList>
            <person name="Afonso C.L."/>
            <person name="Miller P.J."/>
            <person name="Scott M.A."/>
            <person name="Spackman E."/>
            <person name="Goraichik I."/>
            <person name="Dimitrov K.M."/>
            <person name="Suarez D.L."/>
            <person name="Swayne D.E."/>
        </authorList>
    </citation>
    <scope>NUCLEOTIDE SEQUENCE [LARGE SCALE GENOMIC DNA]</scope>
    <source>
        <strain evidence="13">Genome sequencing of Nitrospira japonica strain NJ11</strain>
    </source>
</reference>
<evidence type="ECO:0000256" key="5">
    <source>
        <dbReference type="ARBA" id="ARBA00022519"/>
    </source>
</evidence>
<feature type="transmembrane region" description="Helical" evidence="11">
    <location>
        <begin position="52"/>
        <end position="73"/>
    </location>
</feature>
<dbReference type="EMBL" id="LT828648">
    <property type="protein sequence ID" value="SLM50130.1"/>
    <property type="molecule type" value="Genomic_DNA"/>
</dbReference>
<dbReference type="GO" id="GO:0055085">
    <property type="term" value="P:transmembrane transport"/>
    <property type="evidence" value="ECO:0007669"/>
    <property type="project" value="InterPro"/>
</dbReference>
<protein>
    <recommendedName>
        <fullName evidence="12">TonB C-terminal domain-containing protein</fullName>
    </recommendedName>
</protein>
<accession>A0A1W1IAV8</accession>
<evidence type="ECO:0000256" key="9">
    <source>
        <dbReference type="ARBA" id="ARBA00023136"/>
    </source>
</evidence>
<evidence type="ECO:0000256" key="11">
    <source>
        <dbReference type="SAM" id="Phobius"/>
    </source>
</evidence>
<comment type="similarity">
    <text evidence="2">Belongs to the TonB family.</text>
</comment>
<evidence type="ECO:0000256" key="4">
    <source>
        <dbReference type="ARBA" id="ARBA00022475"/>
    </source>
</evidence>
<keyword evidence="7" id="KW-0653">Protein transport</keyword>
<evidence type="ECO:0000256" key="7">
    <source>
        <dbReference type="ARBA" id="ARBA00022927"/>
    </source>
</evidence>
<dbReference type="KEGG" id="nja:NSJP_3963"/>
<evidence type="ECO:0000256" key="10">
    <source>
        <dbReference type="SAM" id="MobiDB-lite"/>
    </source>
</evidence>
<evidence type="ECO:0000313" key="13">
    <source>
        <dbReference type="EMBL" id="SLM50130.1"/>
    </source>
</evidence>
<feature type="domain" description="TonB C-terminal" evidence="12">
    <location>
        <begin position="231"/>
        <end position="321"/>
    </location>
</feature>
<name>A0A1W1IAV8_9BACT</name>
<dbReference type="AlphaFoldDB" id="A0A1W1IAV8"/>
<keyword evidence="8 11" id="KW-1133">Transmembrane helix</keyword>
<dbReference type="PROSITE" id="PS52015">
    <property type="entry name" value="TONB_CTD"/>
    <property type="match status" value="1"/>
</dbReference>
<feature type="region of interest" description="Disordered" evidence="10">
    <location>
        <begin position="159"/>
        <end position="198"/>
    </location>
</feature>
<gene>
    <name evidence="13" type="ORF">NSJP_3963</name>
</gene>
<organism evidence="13 14">
    <name type="scientific">Nitrospira japonica</name>
    <dbReference type="NCBI Taxonomy" id="1325564"/>
    <lineage>
        <taxon>Bacteria</taxon>
        <taxon>Pseudomonadati</taxon>
        <taxon>Nitrospirota</taxon>
        <taxon>Nitrospiria</taxon>
        <taxon>Nitrospirales</taxon>
        <taxon>Nitrospiraceae</taxon>
        <taxon>Nitrospira</taxon>
    </lineage>
</organism>
<dbReference type="Pfam" id="PF03544">
    <property type="entry name" value="TonB_C"/>
    <property type="match status" value="1"/>
</dbReference>
<evidence type="ECO:0000259" key="12">
    <source>
        <dbReference type="PROSITE" id="PS52015"/>
    </source>
</evidence>
<evidence type="ECO:0000256" key="3">
    <source>
        <dbReference type="ARBA" id="ARBA00022448"/>
    </source>
</evidence>
<dbReference type="STRING" id="1325564.NSJP_3963"/>
<feature type="compositionally biased region" description="Low complexity" evidence="10">
    <location>
        <begin position="172"/>
        <end position="183"/>
    </location>
</feature>
<evidence type="ECO:0000256" key="2">
    <source>
        <dbReference type="ARBA" id="ARBA00006555"/>
    </source>
</evidence>